<dbReference type="EMBL" id="BAABDK010000015">
    <property type="protein sequence ID" value="GAA4033752.1"/>
    <property type="molecule type" value="Genomic_DNA"/>
</dbReference>
<dbReference type="SUPFAM" id="SSF56601">
    <property type="entry name" value="beta-lactamase/transpeptidase-like"/>
    <property type="match status" value="1"/>
</dbReference>
<evidence type="ECO:0000256" key="2">
    <source>
        <dbReference type="SAM" id="SignalP"/>
    </source>
</evidence>
<keyword evidence="2" id="KW-0732">Signal</keyword>
<gene>
    <name evidence="4" type="ORF">GCM10022409_17570</name>
</gene>
<feature type="compositionally biased region" description="Polar residues" evidence="1">
    <location>
        <begin position="181"/>
        <end position="190"/>
    </location>
</feature>
<feature type="domain" description="Beta-lactamase-related" evidence="3">
    <location>
        <begin position="44"/>
        <end position="176"/>
    </location>
</feature>
<reference evidence="5" key="1">
    <citation type="journal article" date="2019" name="Int. J. Syst. Evol. Microbiol.">
        <title>The Global Catalogue of Microorganisms (GCM) 10K type strain sequencing project: providing services to taxonomists for standard genome sequencing and annotation.</title>
        <authorList>
            <consortium name="The Broad Institute Genomics Platform"/>
            <consortium name="The Broad Institute Genome Sequencing Center for Infectious Disease"/>
            <person name="Wu L."/>
            <person name="Ma J."/>
        </authorList>
    </citation>
    <scope>NUCLEOTIDE SEQUENCE [LARGE SCALE GENOMIC DNA]</scope>
    <source>
        <strain evidence="5">JCM 17225</strain>
    </source>
</reference>
<dbReference type="Gene3D" id="3.40.710.10">
    <property type="entry name" value="DD-peptidase/beta-lactamase superfamily"/>
    <property type="match status" value="1"/>
</dbReference>
<evidence type="ECO:0000313" key="5">
    <source>
        <dbReference type="Proteomes" id="UP001501469"/>
    </source>
</evidence>
<feature type="signal peptide" evidence="2">
    <location>
        <begin position="1"/>
        <end position="35"/>
    </location>
</feature>
<protein>
    <recommendedName>
        <fullName evidence="3">Beta-lactamase-related domain-containing protein</fullName>
    </recommendedName>
</protein>
<dbReference type="Pfam" id="PF00144">
    <property type="entry name" value="Beta-lactamase"/>
    <property type="match status" value="1"/>
</dbReference>
<organism evidence="4 5">
    <name type="scientific">Hymenobacter glaciei</name>
    <dbReference type="NCBI Taxonomy" id="877209"/>
    <lineage>
        <taxon>Bacteria</taxon>
        <taxon>Pseudomonadati</taxon>
        <taxon>Bacteroidota</taxon>
        <taxon>Cytophagia</taxon>
        <taxon>Cytophagales</taxon>
        <taxon>Hymenobacteraceae</taxon>
        <taxon>Hymenobacter</taxon>
    </lineage>
</organism>
<dbReference type="PANTHER" id="PTHR43283">
    <property type="entry name" value="BETA-LACTAMASE-RELATED"/>
    <property type="match status" value="1"/>
</dbReference>
<dbReference type="InterPro" id="IPR050789">
    <property type="entry name" value="Diverse_Enzym_Activities"/>
</dbReference>
<evidence type="ECO:0000259" key="3">
    <source>
        <dbReference type="Pfam" id="PF00144"/>
    </source>
</evidence>
<proteinExistence type="predicted"/>
<evidence type="ECO:0000313" key="4">
    <source>
        <dbReference type="EMBL" id="GAA4033752.1"/>
    </source>
</evidence>
<name>A0ABP7TZX1_9BACT</name>
<accession>A0ABP7TZX1</accession>
<feature type="chain" id="PRO_5047516241" description="Beta-lactamase-related domain-containing protein" evidence="2">
    <location>
        <begin position="36"/>
        <end position="211"/>
    </location>
</feature>
<dbReference type="Proteomes" id="UP001501469">
    <property type="component" value="Unassembled WGS sequence"/>
</dbReference>
<keyword evidence="5" id="KW-1185">Reference proteome</keyword>
<dbReference type="InterPro" id="IPR012338">
    <property type="entry name" value="Beta-lactam/transpept-like"/>
</dbReference>
<dbReference type="InterPro" id="IPR001466">
    <property type="entry name" value="Beta-lactam-related"/>
</dbReference>
<evidence type="ECO:0000256" key="1">
    <source>
        <dbReference type="SAM" id="MobiDB-lite"/>
    </source>
</evidence>
<feature type="compositionally biased region" description="Low complexity" evidence="1">
    <location>
        <begin position="191"/>
        <end position="211"/>
    </location>
</feature>
<feature type="region of interest" description="Disordered" evidence="1">
    <location>
        <begin position="181"/>
        <end position="211"/>
    </location>
</feature>
<sequence>MHSPHPIRSAKRHRLPRLVWLFLLLACTCLQRAEAQAPADSVDLFIAAKMRQLRIPGLQLAVVRHGQVVKLGHYGLANIQDSIPVSRKSRFTINSITKAFVGVAVVQLAEAGKLDVAAPISRYLPGLPAAWQPVTVRQLLTHTSGLPEIMGDDDIVTEANENAAWANVQKKPMEFALAKSSATTRPTTWWSANSSTSSAGSHSPRSFRNGS</sequence>
<comment type="caution">
    <text evidence="4">The sequence shown here is derived from an EMBL/GenBank/DDBJ whole genome shotgun (WGS) entry which is preliminary data.</text>
</comment>